<sequence>MVSIQKLLLILTFFTSFINPTTSQPCNSYTFPHNLNYKSCKNLPVLESSLHWNYNPTTSIVDIAFKKNNARDSSWIAWAINPNSKGMLGSQALIGYRKSDGNFKAYTSSITSYATMLQEGNISFPVYDISGIYVNNSMMIFASMQLPQNMTLVNHVWQEGIVSSDGNLKSHALTGSNLQSFGTLDFNSGIISPKTGEKKMSRTIIRNVHAILNTISWGTLMPIGVILARHLKSFEGSKGSIWFHLHRACQTIALLIGTIGFGTGLYMGNHQGLHNTPHRCVGITIFTLAVVQVCVAFCLRPKKDHKYRILWNVFHLIVGYTTVVLAIWNVFKGFDIFGGDFIWRNIYGAVIGSLVLVGLILEVVTWIRLWKKNNKRTTQELGA</sequence>
<feature type="binding site" description="axial binding residue" evidence="9">
    <location>
        <position position="246"/>
    </location>
    <ligand>
        <name>heme b</name>
        <dbReference type="ChEBI" id="CHEBI:60344"/>
        <label>1</label>
    </ligand>
    <ligandPart>
        <name>Fe</name>
        <dbReference type="ChEBI" id="CHEBI:18248"/>
    </ligandPart>
</feature>
<dbReference type="PANTHER" id="PTHR23130">
    <property type="entry name" value="CYTOCHROME B561 AND DOMON DOMAIN-CONTAINING PROTEIN"/>
    <property type="match status" value="1"/>
</dbReference>
<keyword evidence="7 8" id="KW-0472">Membrane</keyword>
<evidence type="ECO:0000256" key="6">
    <source>
        <dbReference type="ARBA" id="ARBA00022989"/>
    </source>
</evidence>
<evidence type="ECO:0000256" key="2">
    <source>
        <dbReference type="ARBA" id="ARBA00022448"/>
    </source>
</evidence>
<dbReference type="PROSITE" id="PS50939">
    <property type="entry name" value="CYTOCHROME_B561"/>
    <property type="match status" value="1"/>
</dbReference>
<dbReference type="AlphaFoldDB" id="A0AAV0YFB3"/>
<feature type="domain" description="Cytochrome b561" evidence="13">
    <location>
        <begin position="167"/>
        <end position="370"/>
    </location>
</feature>
<comment type="caution">
    <text evidence="14">The sequence shown here is derived from an EMBL/GenBank/DDBJ whole genome shotgun (WGS) entry which is preliminary data.</text>
</comment>
<accession>A0AAV0YFB3</accession>
<keyword evidence="5 8" id="KW-0249">Electron transport</keyword>
<dbReference type="CDD" id="cd08760">
    <property type="entry name" value="Cyt_b561_FRRS1_like"/>
    <property type="match status" value="1"/>
</dbReference>
<feature type="binding site" description="axial binding residue" evidence="9">
    <location>
        <position position="315"/>
    </location>
    <ligand>
        <name>heme b</name>
        <dbReference type="ChEBI" id="CHEBI:60344"/>
        <label>1</label>
    </ligand>
    <ligandPart>
        <name>Fe</name>
        <dbReference type="ChEBI" id="CHEBI:18248"/>
    </ligandPart>
</feature>
<dbReference type="EMBL" id="CATIWC010002184">
    <property type="protein sequence ID" value="CAI8584690.1"/>
    <property type="molecule type" value="Genomic_DNA"/>
</dbReference>
<keyword evidence="4 11" id="KW-0732">Signal</keyword>
<dbReference type="InterPro" id="IPR017214">
    <property type="entry name" value="UCP037471"/>
</dbReference>
<dbReference type="GO" id="GO:0016020">
    <property type="term" value="C:membrane"/>
    <property type="evidence" value="ECO:0007669"/>
    <property type="project" value="UniProtKB-SubCell"/>
</dbReference>
<keyword evidence="15" id="KW-1185">Reference proteome</keyword>
<evidence type="ECO:0000256" key="4">
    <source>
        <dbReference type="ARBA" id="ARBA00022729"/>
    </source>
</evidence>
<name>A0AAV0YFB3_VICFA</name>
<evidence type="ECO:0000256" key="5">
    <source>
        <dbReference type="ARBA" id="ARBA00022982"/>
    </source>
</evidence>
<reference evidence="14 15" key="1">
    <citation type="submission" date="2023-01" db="EMBL/GenBank/DDBJ databases">
        <authorList>
            <person name="Kreplak J."/>
        </authorList>
    </citation>
    <scope>NUCLEOTIDE SEQUENCE [LARGE SCALE GENOMIC DNA]</scope>
</reference>
<feature type="transmembrane region" description="Helical" evidence="10">
    <location>
        <begin position="311"/>
        <end position="331"/>
    </location>
</feature>
<gene>
    <name evidence="14" type="ORF">VFH_U087600</name>
</gene>
<feature type="domain" description="DOMON" evidence="12">
    <location>
        <begin position="46"/>
        <end position="160"/>
    </location>
</feature>
<dbReference type="PANTHER" id="PTHR23130:SF212">
    <property type="entry name" value="AUXIN-RESPONSIVE FAMILY PROTEIN"/>
    <property type="match status" value="1"/>
</dbReference>
<evidence type="ECO:0000313" key="15">
    <source>
        <dbReference type="Proteomes" id="UP001157006"/>
    </source>
</evidence>
<dbReference type="InterPro" id="IPR006593">
    <property type="entry name" value="Cyt_b561/ferric_Rdtase_TM"/>
</dbReference>
<evidence type="ECO:0000256" key="10">
    <source>
        <dbReference type="SAM" id="Phobius"/>
    </source>
</evidence>
<evidence type="ECO:0000256" key="11">
    <source>
        <dbReference type="SAM" id="SignalP"/>
    </source>
</evidence>
<feature type="transmembrane region" description="Helical" evidence="10">
    <location>
        <begin position="208"/>
        <end position="228"/>
    </location>
</feature>
<dbReference type="PIRSF" id="PIRSF037471">
    <property type="entry name" value="UCP037471"/>
    <property type="match status" value="1"/>
</dbReference>
<evidence type="ECO:0000313" key="14">
    <source>
        <dbReference type="EMBL" id="CAI8584690.1"/>
    </source>
</evidence>
<keyword evidence="6 10" id="KW-1133">Transmembrane helix</keyword>
<evidence type="ECO:0000256" key="3">
    <source>
        <dbReference type="ARBA" id="ARBA00022692"/>
    </source>
</evidence>
<evidence type="ECO:0000259" key="12">
    <source>
        <dbReference type="PROSITE" id="PS50836"/>
    </source>
</evidence>
<dbReference type="GO" id="GO:0046872">
    <property type="term" value="F:metal ion binding"/>
    <property type="evidence" value="ECO:0007669"/>
    <property type="project" value="UniProtKB-KW"/>
</dbReference>
<feature type="transmembrane region" description="Helical" evidence="10">
    <location>
        <begin position="346"/>
        <end position="367"/>
    </location>
</feature>
<feature type="signal peptide" evidence="11">
    <location>
        <begin position="1"/>
        <end position="23"/>
    </location>
</feature>
<feature type="transmembrane region" description="Helical" evidence="10">
    <location>
        <begin position="248"/>
        <end position="269"/>
    </location>
</feature>
<comment type="cofactor">
    <cofactor evidence="8">
        <name>heme b</name>
        <dbReference type="ChEBI" id="CHEBI:60344"/>
    </cofactor>
    <text evidence="8">Binds 2 heme b groups non-covalently.</text>
</comment>
<dbReference type="CDD" id="cd09629">
    <property type="entry name" value="DOMON_CIL1_like"/>
    <property type="match status" value="1"/>
</dbReference>
<comment type="subcellular location">
    <subcellularLocation>
        <location evidence="1">Membrane</location>
    </subcellularLocation>
</comment>
<dbReference type="Gene3D" id="1.20.120.1770">
    <property type="match status" value="1"/>
</dbReference>
<organism evidence="14 15">
    <name type="scientific">Vicia faba</name>
    <name type="common">Broad bean</name>
    <name type="synonym">Faba vulgaris</name>
    <dbReference type="NCBI Taxonomy" id="3906"/>
    <lineage>
        <taxon>Eukaryota</taxon>
        <taxon>Viridiplantae</taxon>
        <taxon>Streptophyta</taxon>
        <taxon>Embryophyta</taxon>
        <taxon>Tracheophyta</taxon>
        <taxon>Spermatophyta</taxon>
        <taxon>Magnoliopsida</taxon>
        <taxon>eudicotyledons</taxon>
        <taxon>Gunneridae</taxon>
        <taxon>Pentapetalae</taxon>
        <taxon>rosids</taxon>
        <taxon>fabids</taxon>
        <taxon>Fabales</taxon>
        <taxon>Fabaceae</taxon>
        <taxon>Papilionoideae</taxon>
        <taxon>50 kb inversion clade</taxon>
        <taxon>NPAAA clade</taxon>
        <taxon>Hologalegina</taxon>
        <taxon>IRL clade</taxon>
        <taxon>Fabeae</taxon>
        <taxon>Vicia</taxon>
    </lineage>
</organism>
<protein>
    <recommendedName>
        <fullName evidence="8">Cytochrome b561 and DOMON domain-containing protein</fullName>
    </recommendedName>
</protein>
<dbReference type="InterPro" id="IPR005018">
    <property type="entry name" value="DOMON_domain"/>
</dbReference>
<evidence type="ECO:0000256" key="8">
    <source>
        <dbReference type="PIRNR" id="PIRNR037471"/>
    </source>
</evidence>
<dbReference type="Proteomes" id="UP001157006">
    <property type="component" value="Unassembled WGS sequence"/>
</dbReference>
<dbReference type="SMART" id="SM00665">
    <property type="entry name" value="B561"/>
    <property type="match status" value="1"/>
</dbReference>
<proteinExistence type="predicted"/>
<keyword evidence="3 10" id="KW-0812">Transmembrane</keyword>
<keyword evidence="9" id="KW-0479">Metal-binding</keyword>
<evidence type="ECO:0000256" key="1">
    <source>
        <dbReference type="ARBA" id="ARBA00004370"/>
    </source>
</evidence>
<feature type="transmembrane region" description="Helical" evidence="10">
    <location>
        <begin position="281"/>
        <end position="299"/>
    </location>
</feature>
<dbReference type="Pfam" id="PF04526">
    <property type="entry name" value="DUF568"/>
    <property type="match status" value="1"/>
</dbReference>
<evidence type="ECO:0000259" key="13">
    <source>
        <dbReference type="PROSITE" id="PS50939"/>
    </source>
</evidence>
<dbReference type="Pfam" id="PF03188">
    <property type="entry name" value="Cytochrom_B561"/>
    <property type="match status" value="1"/>
</dbReference>
<dbReference type="PROSITE" id="PS50836">
    <property type="entry name" value="DOMON"/>
    <property type="match status" value="1"/>
</dbReference>
<keyword evidence="2 8" id="KW-0813">Transport</keyword>
<evidence type="ECO:0000256" key="7">
    <source>
        <dbReference type="ARBA" id="ARBA00023136"/>
    </source>
</evidence>
<feature type="chain" id="PRO_5043740454" description="Cytochrome b561 and DOMON domain-containing protein" evidence="11">
    <location>
        <begin position="24"/>
        <end position="383"/>
    </location>
</feature>
<keyword evidence="9" id="KW-0408">Iron</keyword>
<feature type="binding site" description="axial binding residue" evidence="9">
    <location>
        <position position="209"/>
    </location>
    <ligand>
        <name>heme b</name>
        <dbReference type="ChEBI" id="CHEBI:60344"/>
        <label>1</label>
    </ligand>
    <ligandPart>
        <name>Fe</name>
        <dbReference type="ChEBI" id="CHEBI:18248"/>
    </ligandPart>
</feature>
<dbReference type="InterPro" id="IPR045265">
    <property type="entry name" value="AIR12_DOMON"/>
</dbReference>
<feature type="binding site" description="axial binding residue" evidence="9">
    <location>
        <position position="278"/>
    </location>
    <ligand>
        <name>heme b</name>
        <dbReference type="ChEBI" id="CHEBI:60344"/>
        <label>1</label>
    </ligand>
    <ligandPart>
        <name>Fe</name>
        <dbReference type="ChEBI" id="CHEBI:18248"/>
    </ligandPart>
</feature>
<evidence type="ECO:0000256" key="9">
    <source>
        <dbReference type="PIRSR" id="PIRSR037471-1"/>
    </source>
</evidence>